<dbReference type="EMBL" id="QLMI01000004">
    <property type="protein sequence ID" value="RAK22486.1"/>
    <property type="molecule type" value="Genomic_DNA"/>
</dbReference>
<organism evidence="1 2">
    <name type="scientific">Flavobacterium aquaticum</name>
    <dbReference type="NCBI Taxonomy" id="1236486"/>
    <lineage>
        <taxon>Bacteria</taxon>
        <taxon>Pseudomonadati</taxon>
        <taxon>Bacteroidota</taxon>
        <taxon>Flavobacteriia</taxon>
        <taxon>Flavobacteriales</taxon>
        <taxon>Flavobacteriaceae</taxon>
        <taxon>Flavobacterium</taxon>
    </lineage>
</organism>
<dbReference type="RefSeq" id="WP_111566720.1">
    <property type="nucleotide sequence ID" value="NZ_QLMI01000004.1"/>
</dbReference>
<dbReference type="OrthoDB" id="1366051at2"/>
<dbReference type="Proteomes" id="UP000249620">
    <property type="component" value="Unassembled WGS sequence"/>
</dbReference>
<dbReference type="InterPro" id="IPR020018">
    <property type="entry name" value="Motility-assoc_lipoprot_GldH"/>
</dbReference>
<comment type="caution">
    <text evidence="1">The sequence shown here is derived from an EMBL/GenBank/DDBJ whole genome shotgun (WGS) entry which is preliminary data.</text>
</comment>
<proteinExistence type="predicted"/>
<dbReference type="PROSITE" id="PS51257">
    <property type="entry name" value="PROKAR_LIPOPROTEIN"/>
    <property type="match status" value="1"/>
</dbReference>
<evidence type="ECO:0000313" key="2">
    <source>
        <dbReference type="Proteomes" id="UP000249620"/>
    </source>
</evidence>
<protein>
    <submittedName>
        <fullName evidence="1">Gliding motility-associated lipoprotein GldH</fullName>
    </submittedName>
</protein>
<reference evidence="1 2" key="1">
    <citation type="submission" date="2018-06" db="EMBL/GenBank/DDBJ databases">
        <title>Genomic Encyclopedia of Type Strains, Phase III (KMG-III): the genomes of soil and plant-associated and newly described type strains.</title>
        <authorList>
            <person name="Whitman W."/>
        </authorList>
    </citation>
    <scope>NUCLEOTIDE SEQUENCE [LARGE SCALE GENOMIC DNA]</scope>
    <source>
        <strain evidence="1 2">CGMCC 1.12398</strain>
    </source>
</reference>
<name>A0A327YQA2_9FLAO</name>
<keyword evidence="2" id="KW-1185">Reference proteome</keyword>
<gene>
    <name evidence="1" type="ORF">B0I03_1047</name>
</gene>
<dbReference type="AlphaFoldDB" id="A0A327YQA2"/>
<sequence length="153" mass="17190">MKAKFVLITLLFTFLSCNKSKIHDDFDSSFDNNRWDATDVRVFEFENTQSEAVCDLKLHFGHISGFQFKEVPLEVEITSPDGKSEVLPVAMKLIDESGKDIGDCTGDICDVFQTIKTFQNLEKGKYKVAVKSKFTGPYLPNVLGVGIVVEKQK</sequence>
<evidence type="ECO:0000313" key="1">
    <source>
        <dbReference type="EMBL" id="RAK22486.1"/>
    </source>
</evidence>
<accession>A0A327YQA2</accession>
<dbReference type="Pfam" id="PF14109">
    <property type="entry name" value="GldH_lipo"/>
    <property type="match status" value="1"/>
</dbReference>
<keyword evidence="1" id="KW-0449">Lipoprotein</keyword>